<dbReference type="EMBL" id="LGTQ01000015">
    <property type="protein sequence ID" value="KPM46787.1"/>
    <property type="molecule type" value="Genomic_DNA"/>
</dbReference>
<evidence type="ECO:0000313" key="2">
    <source>
        <dbReference type="EMBL" id="KPM46787.1"/>
    </source>
</evidence>
<evidence type="ECO:0000313" key="3">
    <source>
        <dbReference type="Proteomes" id="UP000050454"/>
    </source>
</evidence>
<keyword evidence="1" id="KW-0472">Membrane</keyword>
<gene>
    <name evidence="2" type="ORF">AFM12_18725</name>
</gene>
<evidence type="ECO:0008006" key="4">
    <source>
        <dbReference type="Google" id="ProtNLM"/>
    </source>
</evidence>
<feature type="transmembrane region" description="Helical" evidence="1">
    <location>
        <begin position="260"/>
        <end position="284"/>
    </location>
</feature>
<proteinExistence type="predicted"/>
<keyword evidence="1" id="KW-1133">Transmembrane helix</keyword>
<feature type="transmembrane region" description="Helical" evidence="1">
    <location>
        <begin position="296"/>
        <end position="317"/>
    </location>
</feature>
<feature type="transmembrane region" description="Helical" evidence="1">
    <location>
        <begin position="323"/>
        <end position="344"/>
    </location>
</feature>
<feature type="transmembrane region" description="Helical" evidence="1">
    <location>
        <begin position="67"/>
        <end position="84"/>
    </location>
</feature>
<dbReference type="AlphaFoldDB" id="A0A0P7BXE9"/>
<dbReference type="Proteomes" id="UP000050454">
    <property type="component" value="Unassembled WGS sequence"/>
</dbReference>
<reference evidence="2 3" key="1">
    <citation type="submission" date="2015-07" db="EMBL/GenBank/DDBJ databases">
        <title>The draft genome sequence of Leadbetterella sp. JN14-9.</title>
        <authorList>
            <person name="Liu Y."/>
            <person name="Du J."/>
            <person name="Shao Z."/>
        </authorList>
    </citation>
    <scope>NUCLEOTIDE SEQUENCE [LARGE SCALE GENOMIC DNA]</scope>
    <source>
        <strain evidence="2 3">JN14-9</strain>
    </source>
</reference>
<organism evidence="2 3">
    <name type="scientific">Jiulongibacter sediminis</name>
    <dbReference type="NCBI Taxonomy" id="1605367"/>
    <lineage>
        <taxon>Bacteria</taxon>
        <taxon>Pseudomonadati</taxon>
        <taxon>Bacteroidota</taxon>
        <taxon>Cytophagia</taxon>
        <taxon>Cytophagales</taxon>
        <taxon>Leadbetterellaceae</taxon>
        <taxon>Jiulongibacter</taxon>
    </lineage>
</organism>
<evidence type="ECO:0000256" key="1">
    <source>
        <dbReference type="SAM" id="Phobius"/>
    </source>
</evidence>
<feature type="transmembrane region" description="Helical" evidence="1">
    <location>
        <begin position="35"/>
        <end position="55"/>
    </location>
</feature>
<dbReference type="OrthoDB" id="9811974at2"/>
<comment type="caution">
    <text evidence="2">The sequence shown here is derived from an EMBL/GenBank/DDBJ whole genome shotgun (WGS) entry which is preliminary data.</text>
</comment>
<sequence length="358" mass="39635">MKNLVFIILPLALLTAVLGILAGLFRIGWNGPLAVSHLAMYHGIFMTGGFLGTLISLERVVAFKKKIAWAAPLLMGLSLPTFLLGEPSAALILLLTGALGYLLISISIYLNHNHKGNLFLVIGALFQLLALGVFYWLYSYPMAMAAWFLSFLFTIIGERLHLSSFLPVSRRQFWILYIAAGVAVVGTALYHFFSALPASLGFAAVALWLLKNDLIKVVYPKRGFYKYLGVSLTAGYVWLLLFALLSALPSKSPWHYDAVVHSFFAGFILNMILAHGPIIFPAILGVQGKPFHNAMYVALVLLNLSNLCRIMADMYQIPVVRKWSGLFSGLAFLGFVLVMAVLMLRLRFNFRVQKTLVS</sequence>
<dbReference type="STRING" id="1605367.AFM12_18725"/>
<feature type="transmembrane region" description="Helical" evidence="1">
    <location>
        <begin position="144"/>
        <end position="162"/>
    </location>
</feature>
<keyword evidence="1" id="KW-0812">Transmembrane</keyword>
<feature type="transmembrane region" description="Helical" evidence="1">
    <location>
        <begin position="117"/>
        <end position="138"/>
    </location>
</feature>
<feature type="transmembrane region" description="Helical" evidence="1">
    <location>
        <begin position="90"/>
        <end position="110"/>
    </location>
</feature>
<feature type="transmembrane region" description="Helical" evidence="1">
    <location>
        <begin position="227"/>
        <end position="248"/>
    </location>
</feature>
<keyword evidence="3" id="KW-1185">Reference proteome</keyword>
<accession>A0A0P7BXE9</accession>
<protein>
    <recommendedName>
        <fullName evidence="4">NnrS family protein</fullName>
    </recommendedName>
</protein>
<dbReference type="RefSeq" id="WP_055151732.1">
    <property type="nucleotide sequence ID" value="NZ_JXSZ01000015.1"/>
</dbReference>
<name>A0A0P7BXE9_9BACT</name>
<feature type="transmembrane region" description="Helical" evidence="1">
    <location>
        <begin position="174"/>
        <end position="192"/>
    </location>
</feature>